<name>A0A7V3PUX1_UNCW3</name>
<comment type="caution">
    <text evidence="1">The sequence shown here is derived from an EMBL/GenBank/DDBJ whole genome shotgun (WGS) entry which is preliminary data.</text>
</comment>
<gene>
    <name evidence="1" type="ORF">ENX16_07325</name>
</gene>
<protein>
    <recommendedName>
        <fullName evidence="2">DUF5723 domain-containing protein</fullName>
    </recommendedName>
</protein>
<accession>A0A7V3PUX1</accession>
<reference evidence="1" key="1">
    <citation type="journal article" date="2020" name="mSystems">
        <title>Genome- and Community-Level Interaction Insights into Carbon Utilization and Element Cycling Functions of Hydrothermarchaeota in Hydrothermal Sediment.</title>
        <authorList>
            <person name="Zhou Z."/>
            <person name="Liu Y."/>
            <person name="Xu W."/>
            <person name="Pan J."/>
            <person name="Luo Z.H."/>
            <person name="Li M."/>
        </authorList>
    </citation>
    <scope>NUCLEOTIDE SEQUENCE [LARGE SCALE GENOMIC DNA]</scope>
    <source>
        <strain evidence="1">SpSt-914</strain>
    </source>
</reference>
<dbReference type="AlphaFoldDB" id="A0A7V3PUX1"/>
<dbReference type="EMBL" id="DTMZ01000182">
    <property type="protein sequence ID" value="HGD13867.1"/>
    <property type="molecule type" value="Genomic_DNA"/>
</dbReference>
<proteinExistence type="predicted"/>
<evidence type="ECO:0008006" key="2">
    <source>
        <dbReference type="Google" id="ProtNLM"/>
    </source>
</evidence>
<evidence type="ECO:0000313" key="1">
    <source>
        <dbReference type="EMBL" id="HGD13867.1"/>
    </source>
</evidence>
<sequence length="101" mass="10919">MSIRLGYGFNRKLGLLLDGSIGYGTWLNNLEQGEEGTSLKPLIYELNLGFKIRTGDRGALIPSIGTGIVELLYLHDINRFYSANFGAGLRGLSAGITVVSI</sequence>
<organism evidence="1">
    <name type="scientific">candidate division WOR-3 bacterium</name>
    <dbReference type="NCBI Taxonomy" id="2052148"/>
    <lineage>
        <taxon>Bacteria</taxon>
        <taxon>Bacteria division WOR-3</taxon>
    </lineage>
</organism>